<dbReference type="PROSITE" id="PS50893">
    <property type="entry name" value="ABC_TRANSPORTER_2"/>
    <property type="match status" value="1"/>
</dbReference>
<dbReference type="PROSITE" id="PS00211">
    <property type="entry name" value="ABC_TRANSPORTER_1"/>
    <property type="match status" value="1"/>
</dbReference>
<dbReference type="PANTHER" id="PTHR43204">
    <property type="entry name" value="ABC TRANSPORTER I FAMILY MEMBER 6, CHLOROPLASTIC"/>
    <property type="match status" value="1"/>
</dbReference>
<proteinExistence type="predicted"/>
<evidence type="ECO:0000256" key="1">
    <source>
        <dbReference type="ARBA" id="ARBA00022741"/>
    </source>
</evidence>
<dbReference type="EMBL" id="MH795128">
    <property type="protein sequence ID" value="AYO28081.1"/>
    <property type="molecule type" value="Genomic_DNA"/>
</dbReference>
<evidence type="ECO:0000256" key="2">
    <source>
        <dbReference type="ARBA" id="ARBA00022840"/>
    </source>
</evidence>
<keyword evidence="2" id="KW-0067">ATP-binding</keyword>
<dbReference type="InterPro" id="IPR003439">
    <property type="entry name" value="ABC_transporter-like_ATP-bd"/>
</dbReference>
<gene>
    <name evidence="4" type="primary">sufC</name>
</gene>
<dbReference type="GO" id="GO:0005524">
    <property type="term" value="F:ATP binding"/>
    <property type="evidence" value="ECO:0007669"/>
    <property type="project" value="UniProtKB-KW"/>
</dbReference>
<feature type="domain" description="ABC transporter" evidence="3">
    <location>
        <begin position="5"/>
        <end position="249"/>
    </location>
</feature>
<dbReference type="SMART" id="SM00382">
    <property type="entry name" value="AAA"/>
    <property type="match status" value="1"/>
</dbReference>
<keyword evidence="4" id="KW-0934">Plastid</keyword>
<dbReference type="NCBIfam" id="TIGR01978">
    <property type="entry name" value="sufC"/>
    <property type="match status" value="1"/>
</dbReference>
<geneLocation type="plastid" evidence="4"/>
<reference evidence="4" key="1">
    <citation type="submission" date="2018-08" db="EMBL/GenBank/DDBJ databases">
        <title>Comparative Plastid Genomics of Synurophyceae: Evolutionary Evidence of Lateral Gene Transfer and Inverted Repeat Dynamics.</title>
        <authorList>
            <person name="Kim J.I."/>
            <person name="Shin H."/>
            <person name="Skaloud P."/>
            <person name="Jung J."/>
            <person name="Yoon H.S."/>
            <person name="Archibald J.M."/>
            <person name="Shin W."/>
        </authorList>
    </citation>
    <scope>NUCLEOTIDE SEQUENCE</scope>
    <source>
        <strain evidence="4">S114.C7</strain>
    </source>
</reference>
<dbReference type="InterPro" id="IPR003593">
    <property type="entry name" value="AAA+_ATPase"/>
</dbReference>
<keyword evidence="1" id="KW-0547">Nucleotide-binding</keyword>
<dbReference type="InterPro" id="IPR027417">
    <property type="entry name" value="P-loop_NTPase"/>
</dbReference>
<evidence type="ECO:0000259" key="3">
    <source>
        <dbReference type="PROSITE" id="PS50893"/>
    </source>
</evidence>
<sequence length="250" mass="28634">METFLKIENLTASIEKKQILNNFNLIINENETHIIMGPNGSGKSTLSKILAGHPAYSVETGQIEFCNKNLLEMSPEVRSHEGVFLAFQYPIEISGVTNYDFLRIAFNEKQKYLGLKEYDPLEFMELTDIFLKNLKIKPEFLNRNLNEGFSGGEKKRNEILQMLLLTPKLIILDEIDSGLDIDAMKIIYEAISKIKENNVSLIVVTHNPRVLNYLNPTHIHIMINGKIIKTGNLELIESLEKEGYDFFLKE</sequence>
<dbReference type="Gene3D" id="3.40.50.300">
    <property type="entry name" value="P-loop containing nucleotide triphosphate hydrolases"/>
    <property type="match status" value="1"/>
</dbReference>
<dbReference type="PANTHER" id="PTHR43204:SF1">
    <property type="entry name" value="ABC TRANSPORTER I FAMILY MEMBER 6, CHLOROPLASTIC"/>
    <property type="match status" value="1"/>
</dbReference>
<dbReference type="GO" id="GO:0016887">
    <property type="term" value="F:ATP hydrolysis activity"/>
    <property type="evidence" value="ECO:0007669"/>
    <property type="project" value="InterPro"/>
</dbReference>
<name>A0A3G2QYR4_9STRA</name>
<accession>A0A3G2QYR4</accession>
<dbReference type="CDD" id="cd03217">
    <property type="entry name" value="ABC_FeS_Assembly"/>
    <property type="match status" value="1"/>
</dbReference>
<evidence type="ECO:0000313" key="4">
    <source>
        <dbReference type="EMBL" id="AYO28081.1"/>
    </source>
</evidence>
<dbReference type="AlphaFoldDB" id="A0A3G2QYR4"/>
<organism evidence="4">
    <name type="scientific">Synura petersenii</name>
    <dbReference type="NCBI Taxonomy" id="52555"/>
    <lineage>
        <taxon>Eukaryota</taxon>
        <taxon>Sar</taxon>
        <taxon>Stramenopiles</taxon>
        <taxon>Ochrophyta</taxon>
        <taxon>Synurophyceae</taxon>
        <taxon>Synurales</taxon>
        <taxon>Mallomonadaceae</taxon>
        <taxon>Synura</taxon>
    </lineage>
</organism>
<dbReference type="SUPFAM" id="SSF52540">
    <property type="entry name" value="P-loop containing nucleoside triphosphate hydrolases"/>
    <property type="match status" value="1"/>
</dbReference>
<dbReference type="Pfam" id="PF00005">
    <property type="entry name" value="ABC_tran"/>
    <property type="match status" value="1"/>
</dbReference>
<protein>
    <submittedName>
        <fullName evidence="4">Iron-sulfur cluster formation ABC transporter ATP-biding subunit</fullName>
    </submittedName>
</protein>
<dbReference type="InterPro" id="IPR017871">
    <property type="entry name" value="ABC_transporter-like_CS"/>
</dbReference>
<dbReference type="InterPro" id="IPR010230">
    <property type="entry name" value="FeS-cluster_ATPase_SufC"/>
</dbReference>